<name>A0A3L6P977_PANMI</name>
<gene>
    <name evidence="1" type="ORF">C2845_PMPSC055982</name>
</gene>
<evidence type="ECO:0000313" key="1">
    <source>
        <dbReference type="EMBL" id="RLM44328.1"/>
    </source>
</evidence>
<accession>A0A3L6P977</accession>
<dbReference type="Proteomes" id="UP000275267">
    <property type="component" value="Unassembled WGS sequence"/>
</dbReference>
<dbReference type="AlphaFoldDB" id="A0A3L6P977"/>
<evidence type="ECO:0000313" key="2">
    <source>
        <dbReference type="Proteomes" id="UP000275267"/>
    </source>
</evidence>
<protein>
    <submittedName>
        <fullName evidence="1">Uncharacterized protein</fullName>
    </submittedName>
</protein>
<comment type="caution">
    <text evidence="1">The sequence shown here is derived from an EMBL/GenBank/DDBJ whole genome shotgun (WGS) entry which is preliminary data.</text>
</comment>
<sequence>MASLCNAEEDELGTQYDNELLADVSADEPTTNAPHDEDEEHRRIRRAKNVKRAQLRRNAQNRARKPRDLNNAFAAVADREYRTPIGAIAKAAL</sequence>
<keyword evidence="2" id="KW-1185">Reference proteome</keyword>
<organism evidence="1 2">
    <name type="scientific">Panicum miliaceum</name>
    <name type="common">Proso millet</name>
    <name type="synonym">Broomcorn millet</name>
    <dbReference type="NCBI Taxonomy" id="4540"/>
    <lineage>
        <taxon>Eukaryota</taxon>
        <taxon>Viridiplantae</taxon>
        <taxon>Streptophyta</taxon>
        <taxon>Embryophyta</taxon>
        <taxon>Tracheophyta</taxon>
        <taxon>Spermatophyta</taxon>
        <taxon>Magnoliopsida</taxon>
        <taxon>Liliopsida</taxon>
        <taxon>Poales</taxon>
        <taxon>Poaceae</taxon>
        <taxon>PACMAD clade</taxon>
        <taxon>Panicoideae</taxon>
        <taxon>Panicodae</taxon>
        <taxon>Paniceae</taxon>
        <taxon>Panicinae</taxon>
        <taxon>Panicum</taxon>
        <taxon>Panicum sect. Panicum</taxon>
    </lineage>
</organism>
<proteinExistence type="predicted"/>
<dbReference type="EMBL" id="PQIB02001005">
    <property type="protein sequence ID" value="RLM44328.1"/>
    <property type="molecule type" value="Genomic_DNA"/>
</dbReference>
<reference evidence="2" key="1">
    <citation type="journal article" date="2019" name="Nat. Commun.">
        <title>The genome of broomcorn millet.</title>
        <authorList>
            <person name="Zou C."/>
            <person name="Miki D."/>
            <person name="Li D."/>
            <person name="Tang Q."/>
            <person name="Xiao L."/>
            <person name="Rajput S."/>
            <person name="Deng P."/>
            <person name="Jia W."/>
            <person name="Huang R."/>
            <person name="Zhang M."/>
            <person name="Sun Y."/>
            <person name="Hu J."/>
            <person name="Fu X."/>
            <person name="Schnable P.S."/>
            <person name="Li F."/>
            <person name="Zhang H."/>
            <person name="Feng B."/>
            <person name="Zhu X."/>
            <person name="Liu R."/>
            <person name="Schnable J.C."/>
            <person name="Zhu J.-K."/>
            <person name="Zhang H."/>
        </authorList>
    </citation>
    <scope>NUCLEOTIDE SEQUENCE [LARGE SCALE GENOMIC DNA]</scope>
</reference>